<sequence>MRSCLQALVLPQYIRAPTYWPVHPRFGWSWRQIFFLETEIRLSIYDNEGLNWIFEDAQGFCAILSSIDEGFASEPVSTPGDLGMAISGKQAIACEWAFFGLAAFFVFFRLLVRIFITCNPSFSDGLVFFVLVCFLSTAVCDTIAASKGLFAENLTYESDLIAAFEAHGGGYLEELVVVLQILYASSFPYICELWGLKVCFLLLYGGLVPPSMKWLRNCLYATWVVVGVGFIASMLLMALWCIPVDRNWDVTMLKGNEGRCFAYSSYEPYFTLTAFHIVTDFMIYALPFPILKSLSLNRRQHWGVMSIFALGGVCIASTIGRTVSIGLTSNIPLVGFWTSFEQMTGLIVVCIPALKVLILEHRSRDGSRIKVDLTDGGSRLSRLQRISVTAATRSDPRGETDEETEERWIRMDSPIEGDAPNENHSVSSISIQGGVPGRATGVEHGISNPLSENAASRNGEYDKDVENVGSSVTTKNMLGKDTSHGDASQGIR</sequence>
<feature type="domain" description="Rhodopsin" evidence="8">
    <location>
        <begin position="109"/>
        <end position="358"/>
    </location>
</feature>
<evidence type="ECO:0000256" key="7">
    <source>
        <dbReference type="SAM" id="Phobius"/>
    </source>
</evidence>
<keyword evidence="10" id="KW-1185">Reference proteome</keyword>
<feature type="transmembrane region" description="Helical" evidence="7">
    <location>
        <begin position="302"/>
        <end position="320"/>
    </location>
</feature>
<dbReference type="Proteomes" id="UP000283090">
    <property type="component" value="Unassembled WGS sequence"/>
</dbReference>
<dbReference type="PANTHER" id="PTHR33048">
    <property type="entry name" value="PTH11-LIKE INTEGRAL MEMBRANE PROTEIN (AFU_ORTHOLOGUE AFUA_5G11245)"/>
    <property type="match status" value="1"/>
</dbReference>
<proteinExistence type="inferred from homology"/>
<dbReference type="InterPro" id="IPR052337">
    <property type="entry name" value="SAT4-like"/>
</dbReference>
<evidence type="ECO:0000313" key="10">
    <source>
        <dbReference type="Proteomes" id="UP000283090"/>
    </source>
</evidence>
<dbReference type="RefSeq" id="XP_067495028.1">
    <property type="nucleotide sequence ID" value="XM_067634061.1"/>
</dbReference>
<dbReference type="InterPro" id="IPR049326">
    <property type="entry name" value="Rhodopsin_dom_fungi"/>
</dbReference>
<feature type="transmembrane region" description="Helical" evidence="7">
    <location>
        <begin position="269"/>
        <end position="290"/>
    </location>
</feature>
<dbReference type="OrthoDB" id="10017208at2759"/>
<dbReference type="GO" id="GO:0016020">
    <property type="term" value="C:membrane"/>
    <property type="evidence" value="ECO:0007669"/>
    <property type="project" value="UniProtKB-SubCell"/>
</dbReference>
<dbReference type="AlphaFoldDB" id="A0A437AE29"/>
<evidence type="ECO:0000256" key="3">
    <source>
        <dbReference type="ARBA" id="ARBA00022989"/>
    </source>
</evidence>
<dbReference type="PANTHER" id="PTHR33048:SF47">
    <property type="entry name" value="INTEGRAL MEMBRANE PROTEIN-RELATED"/>
    <property type="match status" value="1"/>
</dbReference>
<dbReference type="STRING" id="97331.A0A437AE29"/>
<feature type="transmembrane region" description="Helical" evidence="7">
    <location>
        <begin position="128"/>
        <end position="150"/>
    </location>
</feature>
<name>A0A437AE29_ARTFL</name>
<evidence type="ECO:0000256" key="4">
    <source>
        <dbReference type="ARBA" id="ARBA00023136"/>
    </source>
</evidence>
<feature type="compositionally biased region" description="Polar residues" evidence="6">
    <location>
        <begin position="422"/>
        <end position="431"/>
    </location>
</feature>
<keyword evidence="3 7" id="KW-1133">Transmembrane helix</keyword>
<reference evidence="9 10" key="1">
    <citation type="submission" date="2019-01" db="EMBL/GenBank/DDBJ databases">
        <title>Intercellular communication is required for trap formation in the nematode-trapping fungus Duddingtonia flagrans.</title>
        <authorList>
            <person name="Youssar L."/>
            <person name="Wernet V."/>
            <person name="Hensel N."/>
            <person name="Hildebrandt H.-G."/>
            <person name="Fischer R."/>
        </authorList>
    </citation>
    <scope>NUCLEOTIDE SEQUENCE [LARGE SCALE GENOMIC DNA]</scope>
    <source>
        <strain evidence="9 10">CBS H-5679</strain>
    </source>
</reference>
<dbReference type="VEuPathDB" id="FungiDB:DFL_000489"/>
<keyword evidence="4 7" id="KW-0472">Membrane</keyword>
<feature type="region of interest" description="Disordered" evidence="6">
    <location>
        <begin position="414"/>
        <end position="492"/>
    </location>
</feature>
<comment type="caution">
    <text evidence="9">The sequence shown here is derived from an EMBL/GenBank/DDBJ whole genome shotgun (WGS) entry which is preliminary data.</text>
</comment>
<dbReference type="Pfam" id="PF20684">
    <property type="entry name" value="Fung_rhodopsin"/>
    <property type="match status" value="1"/>
</dbReference>
<evidence type="ECO:0000256" key="1">
    <source>
        <dbReference type="ARBA" id="ARBA00004141"/>
    </source>
</evidence>
<protein>
    <recommendedName>
        <fullName evidence="8">Rhodopsin domain-containing protein</fullName>
    </recommendedName>
</protein>
<dbReference type="GeneID" id="93582800"/>
<keyword evidence="2 7" id="KW-0812">Transmembrane</keyword>
<evidence type="ECO:0000259" key="8">
    <source>
        <dbReference type="Pfam" id="PF20684"/>
    </source>
</evidence>
<comment type="subcellular location">
    <subcellularLocation>
        <location evidence="1">Membrane</location>
        <topology evidence="1">Multi-pass membrane protein</topology>
    </subcellularLocation>
</comment>
<comment type="similarity">
    <text evidence="5">Belongs to the SAT4 family.</text>
</comment>
<evidence type="ECO:0000256" key="5">
    <source>
        <dbReference type="ARBA" id="ARBA00038359"/>
    </source>
</evidence>
<feature type="transmembrane region" description="Helical" evidence="7">
    <location>
        <begin position="96"/>
        <end position="116"/>
    </location>
</feature>
<gene>
    <name evidence="9" type="ORF">DFL_000489</name>
</gene>
<evidence type="ECO:0000313" key="9">
    <source>
        <dbReference type="EMBL" id="RVD89484.1"/>
    </source>
</evidence>
<accession>A0A437AE29</accession>
<feature type="transmembrane region" description="Helical" evidence="7">
    <location>
        <begin position="219"/>
        <end position="240"/>
    </location>
</feature>
<feature type="transmembrane region" description="Helical" evidence="7">
    <location>
        <begin position="340"/>
        <end position="358"/>
    </location>
</feature>
<feature type="transmembrane region" description="Helical" evidence="7">
    <location>
        <begin position="187"/>
        <end position="207"/>
    </location>
</feature>
<evidence type="ECO:0000256" key="6">
    <source>
        <dbReference type="SAM" id="MobiDB-lite"/>
    </source>
</evidence>
<dbReference type="EMBL" id="SAEB01000001">
    <property type="protein sequence ID" value="RVD89484.1"/>
    <property type="molecule type" value="Genomic_DNA"/>
</dbReference>
<organism evidence="9 10">
    <name type="scientific">Arthrobotrys flagrans</name>
    <name type="common">Nematode-trapping fungus</name>
    <name type="synonym">Trichothecium flagrans</name>
    <dbReference type="NCBI Taxonomy" id="97331"/>
    <lineage>
        <taxon>Eukaryota</taxon>
        <taxon>Fungi</taxon>
        <taxon>Dikarya</taxon>
        <taxon>Ascomycota</taxon>
        <taxon>Pezizomycotina</taxon>
        <taxon>Orbiliomycetes</taxon>
        <taxon>Orbiliales</taxon>
        <taxon>Orbiliaceae</taxon>
        <taxon>Arthrobotrys</taxon>
    </lineage>
</organism>
<evidence type="ECO:0000256" key="2">
    <source>
        <dbReference type="ARBA" id="ARBA00022692"/>
    </source>
</evidence>